<dbReference type="InterPro" id="IPR001173">
    <property type="entry name" value="Glyco_trans_2-like"/>
</dbReference>
<keyword evidence="4" id="KW-1185">Reference proteome</keyword>
<dbReference type="PANTHER" id="PTHR22916">
    <property type="entry name" value="GLYCOSYLTRANSFERASE"/>
    <property type="match status" value="1"/>
</dbReference>
<dbReference type="Gene3D" id="3.90.550.10">
    <property type="entry name" value="Spore Coat Polysaccharide Biosynthesis Protein SpsA, Chain A"/>
    <property type="match status" value="1"/>
</dbReference>
<dbReference type="Proteomes" id="UP000192940">
    <property type="component" value="Chromosome I"/>
</dbReference>
<dbReference type="RefSeq" id="WP_208920980.1">
    <property type="nucleotide sequence ID" value="NZ_LT840184.1"/>
</dbReference>
<comment type="similarity">
    <text evidence="1">Belongs to the glycosyltransferase 2 family.</text>
</comment>
<organism evidence="3 4">
    <name type="scientific">Paenibacillus uliginis N3/975</name>
    <dbReference type="NCBI Taxonomy" id="1313296"/>
    <lineage>
        <taxon>Bacteria</taxon>
        <taxon>Bacillati</taxon>
        <taxon>Bacillota</taxon>
        <taxon>Bacilli</taxon>
        <taxon>Bacillales</taxon>
        <taxon>Paenibacillaceae</taxon>
        <taxon>Paenibacillus</taxon>
    </lineage>
</organism>
<evidence type="ECO:0000259" key="2">
    <source>
        <dbReference type="Pfam" id="PF00535"/>
    </source>
</evidence>
<dbReference type="SUPFAM" id="SSF53448">
    <property type="entry name" value="Nucleotide-diphospho-sugar transferases"/>
    <property type="match status" value="1"/>
</dbReference>
<accession>A0A1X7HTV1</accession>
<dbReference type="CDD" id="cd00761">
    <property type="entry name" value="Glyco_tranf_GTA_type"/>
    <property type="match status" value="1"/>
</dbReference>
<feature type="domain" description="Glycosyltransferase 2-like" evidence="2">
    <location>
        <begin position="15"/>
        <end position="140"/>
    </location>
</feature>
<proteinExistence type="inferred from homology"/>
<reference evidence="4" key="1">
    <citation type="submission" date="2017-04" db="EMBL/GenBank/DDBJ databases">
        <authorList>
            <person name="Varghese N."/>
            <person name="Submissions S."/>
        </authorList>
    </citation>
    <scope>NUCLEOTIDE SEQUENCE [LARGE SCALE GENOMIC DNA]</scope>
    <source>
        <strain evidence="4">N3/975</strain>
    </source>
</reference>
<dbReference type="STRING" id="1313296.SAMN05661091_6127"/>
<evidence type="ECO:0000256" key="1">
    <source>
        <dbReference type="ARBA" id="ARBA00006739"/>
    </source>
</evidence>
<dbReference type="GO" id="GO:0016758">
    <property type="term" value="F:hexosyltransferase activity"/>
    <property type="evidence" value="ECO:0007669"/>
    <property type="project" value="UniProtKB-ARBA"/>
</dbReference>
<dbReference type="PANTHER" id="PTHR22916:SF3">
    <property type="entry name" value="UDP-GLCNAC:BETAGAL BETA-1,3-N-ACETYLGLUCOSAMINYLTRANSFERASE-LIKE PROTEIN 1"/>
    <property type="match status" value="1"/>
</dbReference>
<keyword evidence="3" id="KW-0808">Transferase</keyword>
<name>A0A1X7HTV1_9BACL</name>
<dbReference type="InterPro" id="IPR029044">
    <property type="entry name" value="Nucleotide-diphossugar_trans"/>
</dbReference>
<protein>
    <submittedName>
        <fullName evidence="3">Glycosyltransferases, probably involved in cell wall biogenesis</fullName>
    </submittedName>
</protein>
<evidence type="ECO:0000313" key="4">
    <source>
        <dbReference type="Proteomes" id="UP000192940"/>
    </source>
</evidence>
<dbReference type="Pfam" id="PF00535">
    <property type="entry name" value="Glycos_transf_2"/>
    <property type="match status" value="1"/>
</dbReference>
<sequence>MAGRGIYRGQQAVSIITCTKRRYCMETLFHNYNRQNYTNKELIVILNNDSLKISEYIQAAKFYKNVRIFSLPDHASLGSCLNYGVQLSKYSYIAKFDDDDYYAPDYLTDSMRLMAKTHADIVGKRAHYMYLSGKKLLLHRYYQKADQYVSMVQGATLLVKKRVFSKVHFPNQTRGECVKFCSNSLARGFKIYAGNPRHFAAIRRKNSTDHTWIVSDNDLLARGVKVVKAGNIRRFVSRG</sequence>
<evidence type="ECO:0000313" key="3">
    <source>
        <dbReference type="EMBL" id="SMF92974.1"/>
    </source>
</evidence>
<gene>
    <name evidence="3" type="ORF">SAMN05661091_6127</name>
</gene>
<dbReference type="EMBL" id="LT840184">
    <property type="protein sequence ID" value="SMF92974.1"/>
    <property type="molecule type" value="Genomic_DNA"/>
</dbReference>
<dbReference type="AlphaFoldDB" id="A0A1X7HTV1"/>